<evidence type="ECO:0000313" key="3">
    <source>
        <dbReference type="RefSeq" id="XP_023931391.1"/>
    </source>
</evidence>
<dbReference type="RefSeq" id="XP_023931391.1">
    <property type="nucleotide sequence ID" value="XM_024075623.1"/>
</dbReference>
<dbReference type="GeneID" id="112041883"/>
<protein>
    <submittedName>
        <fullName evidence="3">Eukaryotic peptide chain release factor GTP-binding subunit-like</fullName>
    </submittedName>
</protein>
<proteinExistence type="predicted"/>
<name>A0A2R2MME9_LINAN</name>
<dbReference type="KEGG" id="lak:112041883"/>
<dbReference type="AlphaFoldDB" id="A0A2R2MME9"/>
<gene>
    <name evidence="3" type="primary">LOC112041883</name>
</gene>
<feature type="chain" id="PRO_5015177384" evidence="1">
    <location>
        <begin position="17"/>
        <end position="83"/>
    </location>
</feature>
<accession>A0A2R2MME9</accession>
<dbReference type="InParanoid" id="A0A2R2MME9"/>
<dbReference type="Proteomes" id="UP000085678">
    <property type="component" value="Unplaced"/>
</dbReference>
<organism evidence="2 3">
    <name type="scientific">Lingula anatina</name>
    <name type="common">Brachiopod</name>
    <name type="synonym">Lingula unguis</name>
    <dbReference type="NCBI Taxonomy" id="7574"/>
    <lineage>
        <taxon>Eukaryota</taxon>
        <taxon>Metazoa</taxon>
        <taxon>Spiralia</taxon>
        <taxon>Lophotrochozoa</taxon>
        <taxon>Brachiopoda</taxon>
        <taxon>Linguliformea</taxon>
        <taxon>Lingulata</taxon>
        <taxon>Lingulida</taxon>
        <taxon>Linguloidea</taxon>
        <taxon>Lingulidae</taxon>
        <taxon>Lingula</taxon>
    </lineage>
</organism>
<keyword evidence="2" id="KW-1185">Reference proteome</keyword>
<evidence type="ECO:0000313" key="2">
    <source>
        <dbReference type="Proteomes" id="UP000085678"/>
    </source>
</evidence>
<feature type="signal peptide" evidence="1">
    <location>
        <begin position="1"/>
        <end position="16"/>
    </location>
</feature>
<keyword evidence="1" id="KW-0732">Signal</keyword>
<reference evidence="3" key="1">
    <citation type="submission" date="2025-08" db="UniProtKB">
        <authorList>
            <consortium name="RefSeq"/>
        </authorList>
    </citation>
    <scope>IDENTIFICATION</scope>
    <source>
        <tissue evidence="3">Gonads</tissue>
    </source>
</reference>
<sequence length="83" mass="9667">MMKLVLFAALLTVAAAMYWESLGQRTYYGYQPDRYGYGYKPDDYGTNSGYRSYGYNSYAGVGYNYNRRNGYTGYVPRPYNLMH</sequence>
<evidence type="ECO:0000256" key="1">
    <source>
        <dbReference type="SAM" id="SignalP"/>
    </source>
</evidence>